<comment type="caution">
    <text evidence="2">The sequence shown here is derived from an EMBL/GenBank/DDBJ whole genome shotgun (WGS) entry which is preliminary data.</text>
</comment>
<feature type="region of interest" description="Disordered" evidence="1">
    <location>
        <begin position="89"/>
        <end position="126"/>
    </location>
</feature>
<gene>
    <name evidence="2" type="ORF">ERS007739_04968</name>
</gene>
<feature type="region of interest" description="Disordered" evidence="1">
    <location>
        <begin position="55"/>
        <end position="75"/>
    </location>
</feature>
<proteinExistence type="predicted"/>
<dbReference type="AlphaFoldDB" id="A0A916LFT4"/>
<protein>
    <submittedName>
        <fullName evidence="2">Uncharacterized protein</fullName>
    </submittedName>
</protein>
<evidence type="ECO:0000313" key="3">
    <source>
        <dbReference type="Proteomes" id="UP000039021"/>
    </source>
</evidence>
<sequence>MVAESRDLDSHQFGGANHQRALGDADFDAVDGQCHHLRLAYPDVSVGRLGHASTPFATSMESRGSNGQPPPSTWARYSSRKCLIDDITGLAAPSPNAQNDFPKMESEMSNSLSMSSWLPRPVSSRS</sequence>
<reference evidence="3" key="1">
    <citation type="submission" date="2015-03" db="EMBL/GenBank/DDBJ databases">
        <authorList>
            <consortium name="Pathogen Informatics"/>
        </authorList>
    </citation>
    <scope>NUCLEOTIDE SEQUENCE [LARGE SCALE GENOMIC DNA]</scope>
    <source>
        <strain evidence="3">N09902308</strain>
    </source>
</reference>
<evidence type="ECO:0000256" key="1">
    <source>
        <dbReference type="SAM" id="MobiDB-lite"/>
    </source>
</evidence>
<dbReference type="Proteomes" id="UP000039021">
    <property type="component" value="Unassembled WGS sequence"/>
</dbReference>
<feature type="compositionally biased region" description="Polar residues" evidence="1">
    <location>
        <begin position="55"/>
        <end position="67"/>
    </location>
</feature>
<feature type="compositionally biased region" description="Low complexity" evidence="1">
    <location>
        <begin position="107"/>
        <end position="116"/>
    </location>
</feature>
<organism evidence="2 3">
    <name type="scientific">Mycobacterium tuberculosis</name>
    <dbReference type="NCBI Taxonomy" id="1773"/>
    <lineage>
        <taxon>Bacteria</taxon>
        <taxon>Bacillati</taxon>
        <taxon>Actinomycetota</taxon>
        <taxon>Actinomycetes</taxon>
        <taxon>Mycobacteriales</taxon>
        <taxon>Mycobacteriaceae</taxon>
        <taxon>Mycobacterium</taxon>
        <taxon>Mycobacterium tuberculosis complex</taxon>
    </lineage>
</organism>
<dbReference type="EMBL" id="CSBK01003475">
    <property type="protein sequence ID" value="CPA95018.1"/>
    <property type="molecule type" value="Genomic_DNA"/>
</dbReference>
<accession>A0A916LFT4</accession>
<name>A0A916LFT4_MYCTX</name>
<evidence type="ECO:0000313" key="2">
    <source>
        <dbReference type="EMBL" id="CPA95018.1"/>
    </source>
</evidence>